<dbReference type="SUPFAM" id="SSF48726">
    <property type="entry name" value="Immunoglobulin"/>
    <property type="match status" value="2"/>
</dbReference>
<keyword evidence="3" id="KW-0732">Signal</keyword>
<dbReference type="FunFam" id="2.60.40.10:FF:000088">
    <property type="entry name" value="Butyrophilin subfamily 1 member A1"/>
    <property type="match status" value="1"/>
</dbReference>
<dbReference type="PROSITE" id="PS50835">
    <property type="entry name" value="IG_LIKE"/>
    <property type="match status" value="2"/>
</dbReference>
<dbReference type="AlphaFoldDB" id="A0A3B5R0Z4"/>
<evidence type="ECO:0000256" key="10">
    <source>
        <dbReference type="SAM" id="Coils"/>
    </source>
</evidence>
<evidence type="ECO:0000256" key="11">
    <source>
        <dbReference type="SAM" id="Phobius"/>
    </source>
</evidence>
<evidence type="ECO:0000256" key="4">
    <source>
        <dbReference type="ARBA" id="ARBA00022989"/>
    </source>
</evidence>
<organism evidence="13 14">
    <name type="scientific">Xiphophorus maculatus</name>
    <name type="common">Southern platyfish</name>
    <name type="synonym">Platypoecilus maculatus</name>
    <dbReference type="NCBI Taxonomy" id="8083"/>
    <lineage>
        <taxon>Eukaryota</taxon>
        <taxon>Metazoa</taxon>
        <taxon>Chordata</taxon>
        <taxon>Craniata</taxon>
        <taxon>Vertebrata</taxon>
        <taxon>Euteleostomi</taxon>
        <taxon>Actinopterygii</taxon>
        <taxon>Neopterygii</taxon>
        <taxon>Teleostei</taxon>
        <taxon>Neoteleostei</taxon>
        <taxon>Acanthomorphata</taxon>
        <taxon>Ovalentaria</taxon>
        <taxon>Atherinomorphae</taxon>
        <taxon>Cyprinodontiformes</taxon>
        <taxon>Poeciliidae</taxon>
        <taxon>Poeciliinae</taxon>
        <taxon>Xiphophorus</taxon>
    </lineage>
</organism>
<keyword evidence="5 11" id="KW-0472">Membrane</keyword>
<accession>A0A3B5R0Z4</accession>
<keyword evidence="14" id="KW-1185">Reference proteome</keyword>
<dbReference type="GO" id="GO:0005102">
    <property type="term" value="F:signaling receptor binding"/>
    <property type="evidence" value="ECO:0007669"/>
    <property type="project" value="TreeGrafter"/>
</dbReference>
<comment type="subcellular location">
    <subcellularLocation>
        <location evidence="1">Membrane</location>
    </subcellularLocation>
</comment>
<dbReference type="Gene3D" id="2.60.40.10">
    <property type="entry name" value="Immunoglobulins"/>
    <property type="match status" value="2"/>
</dbReference>
<dbReference type="GO" id="GO:0042110">
    <property type="term" value="P:T cell activation"/>
    <property type="evidence" value="ECO:0007669"/>
    <property type="project" value="UniProtKB-ARBA"/>
</dbReference>
<dbReference type="Ensembl" id="ENSXMAT00000041449.1">
    <property type="protein sequence ID" value="ENSXMAP00000036096.1"/>
    <property type="gene ID" value="ENSXMAG00000020897.1"/>
</dbReference>
<dbReference type="PANTHER" id="PTHR24100:SF151">
    <property type="entry name" value="ICOS LIGAND"/>
    <property type="match status" value="1"/>
</dbReference>
<feature type="domain" description="Ig-like" evidence="12">
    <location>
        <begin position="17"/>
        <end position="138"/>
    </location>
</feature>
<dbReference type="Proteomes" id="UP000002852">
    <property type="component" value="Unassembled WGS sequence"/>
</dbReference>
<reference evidence="14" key="2">
    <citation type="journal article" date="2013" name="Nat. Genet.">
        <title>The genome of the platyfish, Xiphophorus maculatus, provides insights into evolutionary adaptation and several complex traits.</title>
        <authorList>
            <person name="Schartl M."/>
            <person name="Walter R.B."/>
            <person name="Shen Y."/>
            <person name="Garcia T."/>
            <person name="Catchen J."/>
            <person name="Amores A."/>
            <person name="Braasch I."/>
            <person name="Chalopin D."/>
            <person name="Volff J.N."/>
            <person name="Lesch K.P."/>
            <person name="Bisazza A."/>
            <person name="Minx P."/>
            <person name="Hillier L."/>
            <person name="Wilson R.K."/>
            <person name="Fuerstenberg S."/>
            <person name="Boore J."/>
            <person name="Searle S."/>
            <person name="Postlethwait J.H."/>
            <person name="Warren W.C."/>
        </authorList>
    </citation>
    <scope>NUCLEOTIDE SEQUENCE [LARGE SCALE GENOMIC DNA]</scope>
    <source>
        <strain evidence="14">JP 163 A</strain>
    </source>
</reference>
<dbReference type="GO" id="GO:0050852">
    <property type="term" value="P:T cell receptor signaling pathway"/>
    <property type="evidence" value="ECO:0007669"/>
    <property type="project" value="TreeGrafter"/>
</dbReference>
<keyword evidence="2 11" id="KW-0812">Transmembrane</keyword>
<dbReference type="Pfam" id="PF22705">
    <property type="entry name" value="C2-set_3"/>
    <property type="match status" value="1"/>
</dbReference>
<evidence type="ECO:0000256" key="8">
    <source>
        <dbReference type="ARBA" id="ARBA00023319"/>
    </source>
</evidence>
<feature type="transmembrane region" description="Helical" evidence="11">
    <location>
        <begin position="263"/>
        <end position="284"/>
    </location>
</feature>
<dbReference type="SMART" id="SM00407">
    <property type="entry name" value="IGc1"/>
    <property type="match status" value="1"/>
</dbReference>
<dbReference type="GO" id="GO:0001817">
    <property type="term" value="P:regulation of cytokine production"/>
    <property type="evidence" value="ECO:0007669"/>
    <property type="project" value="TreeGrafter"/>
</dbReference>
<evidence type="ECO:0000256" key="1">
    <source>
        <dbReference type="ARBA" id="ARBA00004370"/>
    </source>
</evidence>
<dbReference type="InterPro" id="IPR013783">
    <property type="entry name" value="Ig-like_fold"/>
</dbReference>
<evidence type="ECO:0000256" key="6">
    <source>
        <dbReference type="ARBA" id="ARBA00023157"/>
    </source>
</evidence>
<name>A0A3B5R0Z4_XIPMA</name>
<dbReference type="InterPro" id="IPR003597">
    <property type="entry name" value="Ig_C1-set"/>
</dbReference>
<reference evidence="13" key="4">
    <citation type="submission" date="2025-09" db="UniProtKB">
        <authorList>
            <consortium name="Ensembl"/>
        </authorList>
    </citation>
    <scope>IDENTIFICATION</scope>
    <source>
        <strain evidence="13">JP 163 A</strain>
    </source>
</reference>
<dbReference type="OMA" id="XNIMSAG"/>
<keyword evidence="6" id="KW-1015">Disulfide bond</keyword>
<evidence type="ECO:0000256" key="9">
    <source>
        <dbReference type="ARBA" id="ARBA00038221"/>
    </source>
</evidence>
<feature type="coiled-coil region" evidence="10">
    <location>
        <begin position="291"/>
        <end position="372"/>
    </location>
</feature>
<dbReference type="GO" id="GO:0009897">
    <property type="term" value="C:external side of plasma membrane"/>
    <property type="evidence" value="ECO:0007669"/>
    <property type="project" value="TreeGrafter"/>
</dbReference>
<dbReference type="GO" id="GO:0050863">
    <property type="term" value="P:regulation of T cell activation"/>
    <property type="evidence" value="ECO:0007669"/>
    <property type="project" value="UniProtKB-ARBA"/>
</dbReference>
<dbReference type="FunFam" id="2.60.40.10:FF:000142">
    <property type="entry name" value="V-set domain-containing T-cell activation inhibitor 1"/>
    <property type="match status" value="1"/>
</dbReference>
<feature type="domain" description="Ig-like" evidence="12">
    <location>
        <begin position="159"/>
        <end position="247"/>
    </location>
</feature>
<evidence type="ECO:0000256" key="2">
    <source>
        <dbReference type="ARBA" id="ARBA00022692"/>
    </source>
</evidence>
<keyword evidence="7" id="KW-0325">Glycoprotein</keyword>
<dbReference type="InterPro" id="IPR013106">
    <property type="entry name" value="Ig_V-set"/>
</dbReference>
<keyword evidence="4 11" id="KW-1133">Transmembrane helix</keyword>
<dbReference type="GeneTree" id="ENSGT01050000244843"/>
<evidence type="ECO:0000256" key="3">
    <source>
        <dbReference type="ARBA" id="ARBA00022729"/>
    </source>
</evidence>
<dbReference type="InterPro" id="IPR053896">
    <property type="entry name" value="BTN3A2-like_Ig-C"/>
</dbReference>
<dbReference type="PANTHER" id="PTHR24100">
    <property type="entry name" value="BUTYROPHILIN"/>
    <property type="match status" value="1"/>
</dbReference>
<protein>
    <recommendedName>
        <fullName evidence="12">Ig-like domain-containing protein</fullName>
    </recommendedName>
</protein>
<dbReference type="InterPro" id="IPR050504">
    <property type="entry name" value="IgSF_BTN/MOG"/>
</dbReference>
<dbReference type="InterPro" id="IPR036179">
    <property type="entry name" value="Ig-like_dom_sf"/>
</dbReference>
<evidence type="ECO:0000256" key="5">
    <source>
        <dbReference type="ARBA" id="ARBA00023136"/>
    </source>
</evidence>
<sequence>MHSGRMILESQSLSLKPSIKAFVFAELMFGFLLLGFTCKGESLETKRPRLVAAMAGDDVVLPCHLGVTVNPDELVVEWGRLDLNPRFVFMWFEGSENVKEKNVAYKGRTSVFTDRLRDGDVSLRLTAVKHSDNGRFRCYNPKEIQEYSVDLLVGSVSSPGVSLSGLDVSSSGVMLDCSAAGWYPEPELFWLDGDGNIMSAGPAEKSPDPDGVYTVSSRVTVEKRNYNNFTCRVQQRDINQSRETHIHVPDGFFIPQPDCSVSIGSMVILLFTLFIGAAAFIWNWRQTETSKKKLKVKANEEEKQLMIKEKEKLPEKKSKLEEELKYRNEDQKIIDQLIGTLMETSEELKNQRKQLSEQREKTEKMIDEDEKKFNTIINEEKNQTENMIETRAQRYLKLKEIIAESLEKMEKRKKDHQHVELMTEKLVEKTCKEVNRLKERKQEIEKNVEEIKKQLDEMKT</sequence>
<evidence type="ECO:0000256" key="7">
    <source>
        <dbReference type="ARBA" id="ARBA00023180"/>
    </source>
</evidence>
<feature type="coiled-coil region" evidence="10">
    <location>
        <begin position="427"/>
        <end position="457"/>
    </location>
</feature>
<dbReference type="InterPro" id="IPR007110">
    <property type="entry name" value="Ig-like_dom"/>
</dbReference>
<evidence type="ECO:0000259" key="12">
    <source>
        <dbReference type="PROSITE" id="PS50835"/>
    </source>
</evidence>
<evidence type="ECO:0000313" key="13">
    <source>
        <dbReference type="Ensembl" id="ENSXMAP00000036096.1"/>
    </source>
</evidence>
<keyword evidence="8" id="KW-0393">Immunoglobulin domain</keyword>
<evidence type="ECO:0000313" key="14">
    <source>
        <dbReference type="Proteomes" id="UP000002852"/>
    </source>
</evidence>
<proteinExistence type="inferred from homology"/>
<comment type="similarity">
    <text evidence="9">Belongs to the SKINT family.</text>
</comment>
<reference evidence="14" key="1">
    <citation type="submission" date="2012-01" db="EMBL/GenBank/DDBJ databases">
        <authorList>
            <person name="Walter R."/>
            <person name="Schartl M."/>
            <person name="Warren W."/>
        </authorList>
    </citation>
    <scope>NUCLEOTIDE SEQUENCE [LARGE SCALE GENOMIC DNA]</scope>
    <source>
        <strain evidence="14">JP 163 A</strain>
    </source>
</reference>
<keyword evidence="10" id="KW-0175">Coiled coil</keyword>
<dbReference type="Pfam" id="PF07686">
    <property type="entry name" value="V-set"/>
    <property type="match status" value="1"/>
</dbReference>
<reference evidence="13" key="3">
    <citation type="submission" date="2025-08" db="UniProtKB">
        <authorList>
            <consortium name="Ensembl"/>
        </authorList>
    </citation>
    <scope>IDENTIFICATION</scope>
    <source>
        <strain evidence="13">JP 163 A</strain>
    </source>
</reference>
<dbReference type="InParanoid" id="A0A3B5R0Z4"/>
<dbReference type="GO" id="GO:1903037">
    <property type="term" value="P:regulation of leukocyte cell-cell adhesion"/>
    <property type="evidence" value="ECO:0007669"/>
    <property type="project" value="UniProtKB-ARBA"/>
</dbReference>